<reference evidence="2" key="1">
    <citation type="submission" date="2023-06" db="EMBL/GenBank/DDBJ databases">
        <title>Conoideocrella luteorostrata (Hypocreales: Clavicipitaceae), a potential biocontrol fungus for elongate hemlock scale in United States Christmas tree production areas.</title>
        <authorList>
            <person name="Barrett H."/>
            <person name="Lovett B."/>
            <person name="Macias A.M."/>
            <person name="Stajich J.E."/>
            <person name="Kasson M.T."/>
        </authorList>
    </citation>
    <scope>NUCLEOTIDE SEQUENCE</scope>
    <source>
        <strain evidence="2">ARSEF 14590</strain>
    </source>
</reference>
<organism evidence="2 3">
    <name type="scientific">Conoideocrella luteorostrata</name>
    <dbReference type="NCBI Taxonomy" id="1105319"/>
    <lineage>
        <taxon>Eukaryota</taxon>
        <taxon>Fungi</taxon>
        <taxon>Dikarya</taxon>
        <taxon>Ascomycota</taxon>
        <taxon>Pezizomycotina</taxon>
        <taxon>Sordariomycetes</taxon>
        <taxon>Hypocreomycetidae</taxon>
        <taxon>Hypocreales</taxon>
        <taxon>Clavicipitaceae</taxon>
        <taxon>Conoideocrella</taxon>
    </lineage>
</organism>
<feature type="region of interest" description="Disordered" evidence="1">
    <location>
        <begin position="1"/>
        <end position="27"/>
    </location>
</feature>
<keyword evidence="3" id="KW-1185">Reference proteome</keyword>
<comment type="caution">
    <text evidence="2">The sequence shown here is derived from an EMBL/GenBank/DDBJ whole genome shotgun (WGS) entry which is preliminary data.</text>
</comment>
<accession>A0AAJ0CI38</accession>
<proteinExistence type="predicted"/>
<protein>
    <submittedName>
        <fullName evidence="2">Uncharacterized protein</fullName>
    </submittedName>
</protein>
<evidence type="ECO:0000313" key="2">
    <source>
        <dbReference type="EMBL" id="KAK2593465.1"/>
    </source>
</evidence>
<dbReference type="AlphaFoldDB" id="A0AAJ0CI38"/>
<name>A0AAJ0CI38_9HYPO</name>
<dbReference type="Proteomes" id="UP001251528">
    <property type="component" value="Unassembled WGS sequence"/>
</dbReference>
<sequence>MDTLKSLRLPTPESSKADLAPDASDDKPNHDWIHESHHIDKLLTLSCNTRGIRPLLLSAFYEPRIECNAVTPWLQGTLAAIRQVARNNPYVVGRMCMERSPRVACLWLGCIVLDLQDKILQEVHFGQIPVELHSAAWSGVVQSFIQQPVSNPLVTDGCVSRADECRILFLSQSDRHVRVPMCQWKPSGKTPIEDADIEVRAHQQCEDHWLQYETIDWECDDGNLKFQSSQKAGSQTISSEPLMQDTGNGFSTAICYVDMAREREAISENATRSIFGWLRSDGYAQCEQDIRTHEWFDMPESDEDDIADDEITFEPSVGLSPRIESWLFGYEDLRW</sequence>
<evidence type="ECO:0000313" key="3">
    <source>
        <dbReference type="Proteomes" id="UP001251528"/>
    </source>
</evidence>
<evidence type="ECO:0000256" key="1">
    <source>
        <dbReference type="SAM" id="MobiDB-lite"/>
    </source>
</evidence>
<dbReference type="EMBL" id="JASWJB010000210">
    <property type="protein sequence ID" value="KAK2593465.1"/>
    <property type="molecule type" value="Genomic_DNA"/>
</dbReference>
<gene>
    <name evidence="2" type="ORF">QQS21_008838</name>
</gene>